<dbReference type="Gene3D" id="3.50.50.60">
    <property type="entry name" value="FAD/NAD(P)-binding domain"/>
    <property type="match status" value="1"/>
</dbReference>
<evidence type="ECO:0000313" key="1">
    <source>
        <dbReference type="Ensembl" id="ENSOKIP00005020678.1"/>
    </source>
</evidence>
<dbReference type="PRINTS" id="PR00419">
    <property type="entry name" value="ADXRDTASE"/>
</dbReference>
<dbReference type="Pfam" id="PF13450">
    <property type="entry name" value="NAD_binding_8"/>
    <property type="match status" value="1"/>
</dbReference>
<organism evidence="1 2">
    <name type="scientific">Oncorhynchus kisutch</name>
    <name type="common">Coho salmon</name>
    <name type="synonym">Salmo kisutch</name>
    <dbReference type="NCBI Taxonomy" id="8019"/>
    <lineage>
        <taxon>Eukaryota</taxon>
        <taxon>Metazoa</taxon>
        <taxon>Chordata</taxon>
        <taxon>Craniata</taxon>
        <taxon>Vertebrata</taxon>
        <taxon>Euteleostomi</taxon>
        <taxon>Actinopterygii</taxon>
        <taxon>Neopterygii</taxon>
        <taxon>Teleostei</taxon>
        <taxon>Protacanthopterygii</taxon>
        <taxon>Salmoniformes</taxon>
        <taxon>Salmonidae</taxon>
        <taxon>Salmoninae</taxon>
        <taxon>Oncorhynchus</taxon>
    </lineage>
</organism>
<dbReference type="SUPFAM" id="SSF51905">
    <property type="entry name" value="FAD/NAD(P)-binding domain"/>
    <property type="match status" value="1"/>
</dbReference>
<reference evidence="1" key="2">
    <citation type="submission" date="2025-09" db="UniProtKB">
        <authorList>
            <consortium name="Ensembl"/>
        </authorList>
    </citation>
    <scope>IDENTIFICATION</scope>
</reference>
<reference evidence="1" key="1">
    <citation type="submission" date="2025-08" db="UniProtKB">
        <authorList>
            <consortium name="Ensembl"/>
        </authorList>
    </citation>
    <scope>IDENTIFICATION</scope>
</reference>
<proteinExistence type="predicted"/>
<sequence>MENVDTVWAKLLSNWNCLLLLHSCRSTACNSKVLFGMCPNTVLVVVGAGEAGLSAASTLVKAGFQQVQVLEAMSRPGGRPPCMPCSLVTT</sequence>
<protein>
    <recommendedName>
        <fullName evidence="3">L-amino-acid oxidase</fullName>
    </recommendedName>
</protein>
<name>A0A8C7DX94_ONCKI</name>
<keyword evidence="2" id="KW-1185">Reference proteome</keyword>
<dbReference type="Proteomes" id="UP000694557">
    <property type="component" value="Unassembled WGS sequence"/>
</dbReference>
<accession>A0A8C7DX94</accession>
<evidence type="ECO:0008006" key="3">
    <source>
        <dbReference type="Google" id="ProtNLM"/>
    </source>
</evidence>
<dbReference type="Ensembl" id="ENSOKIT00005022014.1">
    <property type="protein sequence ID" value="ENSOKIP00005020678.1"/>
    <property type="gene ID" value="ENSOKIG00005009142.1"/>
</dbReference>
<dbReference type="AlphaFoldDB" id="A0A8C7DX94"/>
<evidence type="ECO:0000313" key="2">
    <source>
        <dbReference type="Proteomes" id="UP000694557"/>
    </source>
</evidence>
<dbReference type="InterPro" id="IPR036188">
    <property type="entry name" value="FAD/NAD-bd_sf"/>
</dbReference>